<comment type="caution">
    <text evidence="1">The sequence shown here is derived from an EMBL/GenBank/DDBJ whole genome shotgun (WGS) entry which is preliminary data.</text>
</comment>
<reference evidence="1 2" key="1">
    <citation type="submission" date="2021-06" db="EMBL/GenBank/DDBJ databases">
        <title>Caerostris extrusa draft genome.</title>
        <authorList>
            <person name="Kono N."/>
            <person name="Arakawa K."/>
        </authorList>
    </citation>
    <scope>NUCLEOTIDE SEQUENCE [LARGE SCALE GENOMIC DNA]</scope>
</reference>
<dbReference type="EMBL" id="BPLR01019865">
    <property type="protein sequence ID" value="GIX72660.1"/>
    <property type="molecule type" value="Genomic_DNA"/>
</dbReference>
<evidence type="ECO:0000313" key="1">
    <source>
        <dbReference type="EMBL" id="GIX72660.1"/>
    </source>
</evidence>
<keyword evidence="2" id="KW-1185">Reference proteome</keyword>
<proteinExistence type="predicted"/>
<protein>
    <submittedName>
        <fullName evidence="1">Uncharacterized protein</fullName>
    </submittedName>
</protein>
<sequence>MNLSLTSVDIGSVHLPSNLSVGNNTFCKKQVERGVLAVSARNLESFLRPNKLLANLHYVESIHCRGW</sequence>
<dbReference type="Proteomes" id="UP001054945">
    <property type="component" value="Unassembled WGS sequence"/>
</dbReference>
<name>A0AAV4MLC2_CAEEX</name>
<evidence type="ECO:0000313" key="2">
    <source>
        <dbReference type="Proteomes" id="UP001054945"/>
    </source>
</evidence>
<organism evidence="1 2">
    <name type="scientific">Caerostris extrusa</name>
    <name type="common">Bark spider</name>
    <name type="synonym">Caerostris bankana</name>
    <dbReference type="NCBI Taxonomy" id="172846"/>
    <lineage>
        <taxon>Eukaryota</taxon>
        <taxon>Metazoa</taxon>
        <taxon>Ecdysozoa</taxon>
        <taxon>Arthropoda</taxon>
        <taxon>Chelicerata</taxon>
        <taxon>Arachnida</taxon>
        <taxon>Araneae</taxon>
        <taxon>Araneomorphae</taxon>
        <taxon>Entelegynae</taxon>
        <taxon>Araneoidea</taxon>
        <taxon>Araneidae</taxon>
        <taxon>Caerostris</taxon>
    </lineage>
</organism>
<accession>A0AAV4MLC2</accession>
<dbReference type="AlphaFoldDB" id="A0AAV4MLC2"/>
<gene>
    <name evidence="1" type="ORF">CEXT_539981</name>
</gene>